<keyword evidence="1" id="KW-1133">Transmembrane helix</keyword>
<dbReference type="AlphaFoldDB" id="A0A8J2S9P3"/>
<sequence>MSLLNVEAILRIGACGCFIGHGWIAAFKLEFSGWKKFLFSAGFSEAEAHVLMPIIGWMDVLLALATLIRPVELFSAWMAAWAFSTALVRPFSAGAARAFAPMSDNALWGFVERAANWACPLALLCLQKADGYEAADITGLGSYLAPLDALNTDKDLATLFKYICIMVCVVWAPVPLLRARGKNKSA</sequence>
<keyword evidence="1" id="KW-0472">Membrane</keyword>
<feature type="transmembrane region" description="Helical" evidence="1">
    <location>
        <begin position="159"/>
        <end position="177"/>
    </location>
</feature>
<feature type="transmembrane region" description="Helical" evidence="1">
    <location>
        <begin position="9"/>
        <end position="29"/>
    </location>
</feature>
<protein>
    <submittedName>
        <fullName evidence="2">Uncharacterized protein</fullName>
    </submittedName>
</protein>
<dbReference type="OrthoDB" id="9982544at2759"/>
<gene>
    <name evidence="2" type="ORF">PECAL_2P14560</name>
</gene>
<proteinExistence type="predicted"/>
<evidence type="ECO:0000313" key="2">
    <source>
        <dbReference type="EMBL" id="CAH0368393.1"/>
    </source>
</evidence>
<comment type="caution">
    <text evidence="2">The sequence shown here is derived from an EMBL/GenBank/DDBJ whole genome shotgun (WGS) entry which is preliminary data.</text>
</comment>
<feature type="transmembrane region" description="Helical" evidence="1">
    <location>
        <begin position="80"/>
        <end position="100"/>
    </location>
</feature>
<evidence type="ECO:0000256" key="1">
    <source>
        <dbReference type="SAM" id="Phobius"/>
    </source>
</evidence>
<accession>A0A8J2S9P3</accession>
<name>A0A8J2S9P3_9STRA</name>
<keyword evidence="3" id="KW-1185">Reference proteome</keyword>
<reference evidence="2" key="1">
    <citation type="submission" date="2021-11" db="EMBL/GenBank/DDBJ databases">
        <authorList>
            <consortium name="Genoscope - CEA"/>
            <person name="William W."/>
        </authorList>
    </citation>
    <scope>NUCLEOTIDE SEQUENCE</scope>
</reference>
<organism evidence="2 3">
    <name type="scientific">Pelagomonas calceolata</name>
    <dbReference type="NCBI Taxonomy" id="35677"/>
    <lineage>
        <taxon>Eukaryota</taxon>
        <taxon>Sar</taxon>
        <taxon>Stramenopiles</taxon>
        <taxon>Ochrophyta</taxon>
        <taxon>Pelagophyceae</taxon>
        <taxon>Pelagomonadales</taxon>
        <taxon>Pelagomonadaceae</taxon>
        <taxon>Pelagomonas</taxon>
    </lineage>
</organism>
<dbReference type="Proteomes" id="UP000789595">
    <property type="component" value="Unassembled WGS sequence"/>
</dbReference>
<evidence type="ECO:0000313" key="3">
    <source>
        <dbReference type="Proteomes" id="UP000789595"/>
    </source>
</evidence>
<feature type="transmembrane region" description="Helical" evidence="1">
    <location>
        <begin position="49"/>
        <end position="68"/>
    </location>
</feature>
<keyword evidence="1" id="KW-0812">Transmembrane</keyword>
<dbReference type="EMBL" id="CAKKNE010000002">
    <property type="protein sequence ID" value="CAH0368393.1"/>
    <property type="molecule type" value="Genomic_DNA"/>
</dbReference>